<dbReference type="PANTHER" id="PTHR38764">
    <property type="entry name" value="ACYL CARRIER PROTEIN PHOSPHODIESTERASE"/>
    <property type="match status" value="1"/>
</dbReference>
<dbReference type="Proteomes" id="UP000198711">
    <property type="component" value="Unassembled WGS sequence"/>
</dbReference>
<dbReference type="InterPro" id="IPR007431">
    <property type="entry name" value="ACP_PD"/>
</dbReference>
<evidence type="ECO:0000313" key="4">
    <source>
        <dbReference type="EMBL" id="SDX47396.1"/>
    </source>
</evidence>
<keyword evidence="2" id="KW-0378">Hydrolase</keyword>
<organism evidence="4 5">
    <name type="scientific">Hydrobacter penzbergensis</name>
    <dbReference type="NCBI Taxonomy" id="1235997"/>
    <lineage>
        <taxon>Bacteria</taxon>
        <taxon>Pseudomonadati</taxon>
        <taxon>Bacteroidota</taxon>
        <taxon>Chitinophagia</taxon>
        <taxon>Chitinophagales</taxon>
        <taxon>Chitinophagaceae</taxon>
        <taxon>Hydrobacter</taxon>
    </lineage>
</organism>
<dbReference type="PANTHER" id="PTHR38764:SF1">
    <property type="entry name" value="ACYL CARRIER PROTEIN PHOSPHODIESTERASE"/>
    <property type="match status" value="1"/>
</dbReference>
<evidence type="ECO:0000256" key="1">
    <source>
        <dbReference type="ARBA" id="ARBA00022516"/>
    </source>
</evidence>
<keyword evidence="3" id="KW-0443">Lipid metabolism</keyword>
<dbReference type="EMBL" id="FNNO01000017">
    <property type="protein sequence ID" value="SDX47396.1"/>
    <property type="molecule type" value="Genomic_DNA"/>
</dbReference>
<proteinExistence type="predicted"/>
<name>A0A8X8LGN1_9BACT</name>
<dbReference type="GO" id="GO:0006633">
    <property type="term" value="P:fatty acid biosynthetic process"/>
    <property type="evidence" value="ECO:0007669"/>
    <property type="project" value="InterPro"/>
</dbReference>
<dbReference type="AlphaFoldDB" id="A0A8X8LGN1"/>
<dbReference type="Pfam" id="PF04336">
    <property type="entry name" value="ACP_PD"/>
    <property type="match status" value="1"/>
</dbReference>
<dbReference type="RefSeq" id="WP_092726241.1">
    <property type="nucleotide sequence ID" value="NZ_FNNO01000017.1"/>
</dbReference>
<keyword evidence="1" id="KW-0444">Lipid biosynthesis</keyword>
<evidence type="ECO:0000313" key="5">
    <source>
        <dbReference type="Proteomes" id="UP000198711"/>
    </source>
</evidence>
<dbReference type="GO" id="GO:0008770">
    <property type="term" value="F:[acyl-carrier-protein] phosphodiesterase activity"/>
    <property type="evidence" value="ECO:0007669"/>
    <property type="project" value="InterPro"/>
</dbReference>
<evidence type="ECO:0000256" key="3">
    <source>
        <dbReference type="ARBA" id="ARBA00023098"/>
    </source>
</evidence>
<keyword evidence="5" id="KW-1185">Reference proteome</keyword>
<reference evidence="4 5" key="1">
    <citation type="submission" date="2016-10" db="EMBL/GenBank/DDBJ databases">
        <authorList>
            <person name="Varghese N."/>
            <person name="Submissions S."/>
        </authorList>
    </citation>
    <scope>NUCLEOTIDE SEQUENCE [LARGE SCALE GENOMIC DNA]</scope>
    <source>
        <strain evidence="4 5">DSM 25353</strain>
    </source>
</reference>
<gene>
    <name evidence="4" type="ORF">SAMN05444410_1174</name>
</gene>
<accession>A0A8X8LGN1</accession>
<evidence type="ECO:0000256" key="2">
    <source>
        <dbReference type="ARBA" id="ARBA00022801"/>
    </source>
</evidence>
<comment type="caution">
    <text evidence="4">The sequence shown here is derived from an EMBL/GenBank/DDBJ whole genome shotgun (WGS) entry which is preliminary data.</text>
</comment>
<protein>
    <submittedName>
        <fullName evidence="4">Acyl carrier protein phosphodiesterase</fullName>
    </submittedName>
</protein>
<sequence>MNYLAHAYLSFHQPDILIGNMISDFVKGKQQFDYTPGIQQGIRLHRAIDAFTDSHSATLKAKQYLKPAAGRYAGAFMDIVYDHFLALDPGEMQEKDWSMFAGEVYDQLFLSRPVLPESFASMLPFMSRQNWLYNYRFDWGISRSFKGLASRARYLTAESDDVFALFETHYHSLGEAYQQFFPDVKNFAKETLVALMKQ</sequence>